<evidence type="ECO:0000256" key="6">
    <source>
        <dbReference type="ARBA" id="ARBA00023054"/>
    </source>
</evidence>
<feature type="compositionally biased region" description="Gly residues" evidence="11">
    <location>
        <begin position="19"/>
        <end position="32"/>
    </location>
</feature>
<feature type="transmembrane region" description="Helical" evidence="10">
    <location>
        <begin position="363"/>
        <end position="383"/>
    </location>
</feature>
<reference evidence="12" key="1">
    <citation type="submission" date="2020-05" db="EMBL/GenBank/DDBJ databases">
        <title>Evolutionary and genomic comparisons of hybrid uninucleate and nonhybrid Rhizoctonia fungi.</title>
        <authorList>
            <person name="Li C."/>
            <person name="Chen X."/>
        </authorList>
    </citation>
    <scope>NUCLEOTIDE SEQUENCE</scope>
    <source>
        <strain evidence="12">AG-1 IA</strain>
    </source>
</reference>
<protein>
    <recommendedName>
        <fullName evidence="10">Sensitive to high expression protein 9, mitochondrial</fullName>
    </recommendedName>
</protein>
<dbReference type="RefSeq" id="XP_043180544.1">
    <property type="nucleotide sequence ID" value="XM_043329098.1"/>
</dbReference>
<keyword evidence="3 10" id="KW-0999">Mitochondrion inner membrane</keyword>
<keyword evidence="5 10" id="KW-1133">Transmembrane helix</keyword>
<comment type="function">
    <text evidence="9">Required for the maintenance of the structure of the mitochondrial inner membrane. Involved in mitochondrial morphology. Causes growth arrest when highly overexpressed.</text>
</comment>
<evidence type="ECO:0000256" key="1">
    <source>
        <dbReference type="ARBA" id="ARBA00007472"/>
    </source>
</evidence>
<keyword evidence="6" id="KW-0175">Coiled coil</keyword>
<evidence type="ECO:0000256" key="2">
    <source>
        <dbReference type="ARBA" id="ARBA00022692"/>
    </source>
</evidence>
<evidence type="ECO:0000313" key="13">
    <source>
        <dbReference type="Proteomes" id="UP000650533"/>
    </source>
</evidence>
<evidence type="ECO:0000256" key="11">
    <source>
        <dbReference type="SAM" id="MobiDB-lite"/>
    </source>
</evidence>
<dbReference type="InterPro" id="IPR008839">
    <property type="entry name" value="MDM33_fungi"/>
</dbReference>
<dbReference type="GO" id="GO:0005743">
    <property type="term" value="C:mitochondrial inner membrane"/>
    <property type="evidence" value="ECO:0007669"/>
    <property type="project" value="UniProtKB-SubCell"/>
</dbReference>
<keyword evidence="2 10" id="KW-0812">Transmembrane</keyword>
<evidence type="ECO:0000256" key="4">
    <source>
        <dbReference type="ARBA" id="ARBA00022946"/>
    </source>
</evidence>
<evidence type="ECO:0000256" key="7">
    <source>
        <dbReference type="ARBA" id="ARBA00023128"/>
    </source>
</evidence>
<evidence type="ECO:0000256" key="10">
    <source>
        <dbReference type="RuleBase" id="RU364128"/>
    </source>
</evidence>
<feature type="compositionally biased region" description="Basic residues" evidence="11">
    <location>
        <begin position="1"/>
        <end position="10"/>
    </location>
</feature>
<keyword evidence="4 10" id="KW-0809">Transit peptide</keyword>
<accession>A0A8H8SX93</accession>
<comment type="similarity">
    <text evidence="1 10">Belongs to the SHE9 family.</text>
</comment>
<evidence type="ECO:0000256" key="3">
    <source>
        <dbReference type="ARBA" id="ARBA00022792"/>
    </source>
</evidence>
<proteinExistence type="inferred from homology"/>
<comment type="subcellular location">
    <subcellularLocation>
        <location evidence="10">Mitochondrion inner membrane</location>
        <topology evidence="10">Multi-pass membrane protein</topology>
    </subcellularLocation>
</comment>
<dbReference type="AlphaFoldDB" id="A0A8H8SX93"/>
<evidence type="ECO:0000256" key="9">
    <source>
        <dbReference type="ARBA" id="ARBA00024807"/>
    </source>
</evidence>
<evidence type="ECO:0000313" key="12">
    <source>
        <dbReference type="EMBL" id="QRW20307.1"/>
    </source>
</evidence>
<dbReference type="GO" id="GO:0007007">
    <property type="term" value="P:inner mitochondrial membrane organization"/>
    <property type="evidence" value="ECO:0007669"/>
    <property type="project" value="TreeGrafter"/>
</dbReference>
<name>A0A8H8SX93_9AGAM</name>
<keyword evidence="8 10" id="KW-0472">Membrane</keyword>
<comment type="caution">
    <text evidence="10">Lacks conserved residue(s) required for the propagation of feature annotation.</text>
</comment>
<evidence type="ECO:0000256" key="5">
    <source>
        <dbReference type="ARBA" id="ARBA00022989"/>
    </source>
</evidence>
<dbReference type="Proteomes" id="UP000650533">
    <property type="component" value="Chromosome 5"/>
</dbReference>
<dbReference type="PANTHER" id="PTHR31961">
    <property type="entry name" value="SENSITIVE TO HIGH EXPRESSION PROTEIN 9, MITOCHONDRIAL"/>
    <property type="match status" value="1"/>
</dbReference>
<feature type="compositionally biased region" description="Basic and acidic residues" evidence="11">
    <location>
        <begin position="35"/>
        <end position="68"/>
    </location>
</feature>
<comment type="subunit">
    <text evidence="10">Homooligomer.</text>
</comment>
<dbReference type="Pfam" id="PF05546">
    <property type="entry name" value="She9_MDM33"/>
    <property type="match status" value="1"/>
</dbReference>
<keyword evidence="7 10" id="KW-0496">Mitochondrion</keyword>
<dbReference type="PANTHER" id="PTHR31961:SF3">
    <property type="entry name" value="SENSITIVE TO HIGH EXPRESSION PROTEIN 9, MITOCHONDRIAL"/>
    <property type="match status" value="1"/>
</dbReference>
<dbReference type="GeneID" id="67031561"/>
<feature type="compositionally biased region" description="Polar residues" evidence="11">
    <location>
        <begin position="114"/>
        <end position="127"/>
    </location>
</feature>
<feature type="region of interest" description="Disordered" evidence="11">
    <location>
        <begin position="1"/>
        <end position="142"/>
    </location>
</feature>
<dbReference type="KEGG" id="rsx:RhiXN_09282"/>
<sequence length="388" mass="41836">MLAARRRLYRPLRITPGFIVGGPGRGGGGGQGTLKPEKTQVEADKIVKEYLDSIKPESDAPSRGESTKPVDAAAPPKLEIPTPKEVSKSDSPTPKPATVTAVTPQTETPKPVPQTDSSISQKPNDLSQPPPPQLSEKLSSDAKKAGQSLAMWKDATLSLLRSRGAEAATQLNALGGKLNKVTGYDEIEALKRKVVEREETISALRASARKAKVDYADAVSTRANRQRQVNDLLQRKSTWTDGDVIAFTKLVREDHASAAAELEAKANLERAEAAVDAEFGRLMRAILDRYHEEQVWSDKIRSVSTCKGPIPVDNKEEQLPPVEPVLPKETQAIRPLPPLVQAELLDKAKALIDSLAPSTDRDYALMAIGGLGGLITSGAVLLFRSSAR</sequence>
<evidence type="ECO:0000256" key="8">
    <source>
        <dbReference type="ARBA" id="ARBA00023136"/>
    </source>
</evidence>
<dbReference type="EMBL" id="CP059662">
    <property type="protein sequence ID" value="QRW20307.1"/>
    <property type="molecule type" value="Genomic_DNA"/>
</dbReference>
<feature type="compositionally biased region" description="Low complexity" evidence="11">
    <location>
        <begin position="96"/>
        <end position="109"/>
    </location>
</feature>
<organism evidence="12 13">
    <name type="scientific">Rhizoctonia solani</name>
    <dbReference type="NCBI Taxonomy" id="456999"/>
    <lineage>
        <taxon>Eukaryota</taxon>
        <taxon>Fungi</taxon>
        <taxon>Dikarya</taxon>
        <taxon>Basidiomycota</taxon>
        <taxon>Agaricomycotina</taxon>
        <taxon>Agaricomycetes</taxon>
        <taxon>Cantharellales</taxon>
        <taxon>Ceratobasidiaceae</taxon>
        <taxon>Rhizoctonia</taxon>
    </lineage>
</organism>
<gene>
    <name evidence="12" type="ORF">RhiXN_09282</name>
</gene>